<dbReference type="SUPFAM" id="SSF46689">
    <property type="entry name" value="Homeodomain-like"/>
    <property type="match status" value="2"/>
</dbReference>
<keyword evidence="4" id="KW-0902">Two-component regulatory system</keyword>
<dbReference type="InterPro" id="IPR009057">
    <property type="entry name" value="Homeodomain-like_sf"/>
</dbReference>
<evidence type="ECO:0000256" key="4">
    <source>
        <dbReference type="ARBA" id="ARBA00023012"/>
    </source>
</evidence>
<dbReference type="PROSITE" id="PS01124">
    <property type="entry name" value="HTH_ARAC_FAMILY_2"/>
    <property type="match status" value="1"/>
</dbReference>
<dbReference type="Gene3D" id="3.40.50.2300">
    <property type="match status" value="1"/>
</dbReference>
<keyword evidence="3 8" id="KW-0597">Phosphoprotein</keyword>
<dbReference type="EMBL" id="CP097899">
    <property type="protein sequence ID" value="URN96643.1"/>
    <property type="molecule type" value="Genomic_DNA"/>
</dbReference>
<name>A0A9J6ZK71_9BACL</name>
<evidence type="ECO:0000259" key="9">
    <source>
        <dbReference type="PROSITE" id="PS01124"/>
    </source>
</evidence>
<reference evidence="11" key="1">
    <citation type="submission" date="2022-05" db="EMBL/GenBank/DDBJ databases">
        <title>Novel bacterial taxa in a minimal lignocellulolytic consortium and its capacity to transform plastics disclosed by genome-resolved metagenomics.</title>
        <authorList>
            <person name="Rodriguez C.A.D."/>
            <person name="Diaz-Garcia L."/>
            <person name="Herrera K."/>
            <person name="Tarazona N.A."/>
            <person name="Sproer C."/>
            <person name="Overmann J."/>
            <person name="Jimenez D.J."/>
        </authorList>
    </citation>
    <scope>NUCLEOTIDE SEQUENCE</scope>
    <source>
        <strain evidence="11">MAG5</strain>
    </source>
</reference>
<keyword evidence="5" id="KW-0805">Transcription regulation</keyword>
<keyword evidence="2" id="KW-0963">Cytoplasm</keyword>
<evidence type="ECO:0000256" key="1">
    <source>
        <dbReference type="ARBA" id="ARBA00004496"/>
    </source>
</evidence>
<dbReference type="InterPro" id="IPR051552">
    <property type="entry name" value="HptR"/>
</dbReference>
<dbReference type="Pfam" id="PF12833">
    <property type="entry name" value="HTH_18"/>
    <property type="match status" value="1"/>
</dbReference>
<dbReference type="SMART" id="SM00342">
    <property type="entry name" value="HTH_ARAC"/>
    <property type="match status" value="1"/>
</dbReference>
<dbReference type="KEGG" id="plig:NAG76_10630"/>
<dbReference type="Pfam" id="PF00072">
    <property type="entry name" value="Response_reg"/>
    <property type="match status" value="1"/>
</dbReference>
<evidence type="ECO:0000256" key="7">
    <source>
        <dbReference type="ARBA" id="ARBA00023163"/>
    </source>
</evidence>
<dbReference type="Gene3D" id="1.10.10.60">
    <property type="entry name" value="Homeodomain-like"/>
    <property type="match status" value="2"/>
</dbReference>
<proteinExistence type="predicted"/>
<accession>A0A9J6ZK71</accession>
<dbReference type="Pfam" id="PF17853">
    <property type="entry name" value="GGDEF_2"/>
    <property type="match status" value="1"/>
</dbReference>
<dbReference type="CDD" id="cd17536">
    <property type="entry name" value="REC_YesN-like"/>
    <property type="match status" value="1"/>
</dbReference>
<dbReference type="PROSITE" id="PS50110">
    <property type="entry name" value="RESPONSE_REGULATORY"/>
    <property type="match status" value="1"/>
</dbReference>
<feature type="domain" description="Response regulatory" evidence="10">
    <location>
        <begin position="3"/>
        <end position="120"/>
    </location>
</feature>
<protein>
    <submittedName>
        <fullName evidence="11">Response regulator</fullName>
    </submittedName>
</protein>
<dbReference type="PANTHER" id="PTHR42713">
    <property type="entry name" value="HISTIDINE KINASE-RELATED"/>
    <property type="match status" value="1"/>
</dbReference>
<dbReference type="GO" id="GO:0003700">
    <property type="term" value="F:DNA-binding transcription factor activity"/>
    <property type="evidence" value="ECO:0007669"/>
    <property type="project" value="InterPro"/>
</dbReference>
<dbReference type="InterPro" id="IPR001789">
    <property type="entry name" value="Sig_transdc_resp-reg_receiver"/>
</dbReference>
<organism evidence="11 12">
    <name type="scientific">Candidatus Pristimantibacillus lignocellulolyticus</name>
    <dbReference type="NCBI Taxonomy" id="2994561"/>
    <lineage>
        <taxon>Bacteria</taxon>
        <taxon>Bacillati</taxon>
        <taxon>Bacillota</taxon>
        <taxon>Bacilli</taxon>
        <taxon>Bacillales</taxon>
        <taxon>Paenibacillaceae</taxon>
        <taxon>Candidatus Pristimantibacillus</taxon>
    </lineage>
</organism>
<evidence type="ECO:0000256" key="5">
    <source>
        <dbReference type="ARBA" id="ARBA00023015"/>
    </source>
</evidence>
<dbReference type="SUPFAM" id="SSF52172">
    <property type="entry name" value="CheY-like"/>
    <property type="match status" value="1"/>
</dbReference>
<dbReference type="InterPro" id="IPR041522">
    <property type="entry name" value="CdaR_GGDEF"/>
</dbReference>
<dbReference type="InterPro" id="IPR018060">
    <property type="entry name" value="HTH_AraC"/>
</dbReference>
<evidence type="ECO:0000313" key="12">
    <source>
        <dbReference type="Proteomes" id="UP001056756"/>
    </source>
</evidence>
<evidence type="ECO:0000313" key="11">
    <source>
        <dbReference type="EMBL" id="URN96643.1"/>
    </source>
</evidence>
<dbReference type="Proteomes" id="UP001056756">
    <property type="component" value="Chromosome"/>
</dbReference>
<dbReference type="GO" id="GO:0005737">
    <property type="term" value="C:cytoplasm"/>
    <property type="evidence" value="ECO:0007669"/>
    <property type="project" value="UniProtKB-SubCell"/>
</dbReference>
<dbReference type="SMART" id="SM00448">
    <property type="entry name" value="REC"/>
    <property type="match status" value="1"/>
</dbReference>
<sequence>MYKLLIVDDEPEVTEGLQEGIDWESYRISSVHTAINGKDAIELFDRIEPDIVVTDISMPFMNGLQLTEWLKQHFPITKVIIISGYDDFQYAKQAIHLQVEEYLLKPFSNAQLIEAITKVIATIDQEREAVLNMKTLQDHYRISLPVIREKFLISLMTRRLPLHLIEQRAEKYNLNLQGKGYIISLISINHDNNDIDDEPSLSLVDSNDIDLKLFAVTNVATELWQNEQLGNIFVHQDEVVLLTIDQVGDPHEKMIETVNTLQRILQSIQKYLRMSAIISVGTYTTSLDQLKHGYDSARSALDYRRIIEHNSIICIDDIEKNVQTRLYFDDYKEQQFIRAIKLGTERELQQAISVIVDEIEHTQATVNEYEQYFLEIITAVHRLMKSLDASFGGQWTEGSSLLLQYQSLKSLEETKLWFSDLCHNLHQNIASTRQNTSQKLVEEAIHYTKEHYMQTDLSIATLCLQLHISPGYFSGLFKKATQLTYGAYLLKVRMETAQQLLSTTDLKSFEIADKVGFSDPNYFSLTFKKYTGVSAKDYRNALLRKD</sequence>
<evidence type="ECO:0000256" key="8">
    <source>
        <dbReference type="PROSITE-ProRule" id="PRU00169"/>
    </source>
</evidence>
<dbReference type="GO" id="GO:0043565">
    <property type="term" value="F:sequence-specific DNA binding"/>
    <property type="evidence" value="ECO:0007669"/>
    <property type="project" value="InterPro"/>
</dbReference>
<dbReference type="AlphaFoldDB" id="A0A9J6ZK71"/>
<evidence type="ECO:0000259" key="10">
    <source>
        <dbReference type="PROSITE" id="PS50110"/>
    </source>
</evidence>
<dbReference type="InterPro" id="IPR011006">
    <property type="entry name" value="CheY-like_superfamily"/>
</dbReference>
<comment type="subcellular location">
    <subcellularLocation>
        <location evidence="1">Cytoplasm</location>
    </subcellularLocation>
</comment>
<evidence type="ECO:0000256" key="3">
    <source>
        <dbReference type="ARBA" id="ARBA00022553"/>
    </source>
</evidence>
<gene>
    <name evidence="11" type="ORF">NAG76_10630</name>
</gene>
<evidence type="ECO:0000256" key="6">
    <source>
        <dbReference type="ARBA" id="ARBA00023125"/>
    </source>
</evidence>
<dbReference type="PANTHER" id="PTHR42713:SF3">
    <property type="entry name" value="TRANSCRIPTIONAL REGULATORY PROTEIN HPTR"/>
    <property type="match status" value="1"/>
</dbReference>
<dbReference type="GO" id="GO:0000160">
    <property type="term" value="P:phosphorelay signal transduction system"/>
    <property type="evidence" value="ECO:0007669"/>
    <property type="project" value="UniProtKB-KW"/>
</dbReference>
<feature type="modified residue" description="4-aspartylphosphate" evidence="8">
    <location>
        <position position="55"/>
    </location>
</feature>
<keyword evidence="7" id="KW-0804">Transcription</keyword>
<keyword evidence="6" id="KW-0238">DNA-binding</keyword>
<feature type="domain" description="HTH araC/xylS-type" evidence="9">
    <location>
        <begin position="442"/>
        <end position="541"/>
    </location>
</feature>
<evidence type="ECO:0000256" key="2">
    <source>
        <dbReference type="ARBA" id="ARBA00022490"/>
    </source>
</evidence>